<name>A0A6C0CZJ7_9ZZZZ</name>
<evidence type="ECO:0008006" key="3">
    <source>
        <dbReference type="Google" id="ProtNLM"/>
    </source>
</evidence>
<dbReference type="AlphaFoldDB" id="A0A6C0CZJ7"/>
<evidence type="ECO:0000313" key="2">
    <source>
        <dbReference type="EMBL" id="QHT09741.1"/>
    </source>
</evidence>
<keyword evidence="1" id="KW-1133">Transmembrane helix</keyword>
<dbReference type="CDD" id="cd00761">
    <property type="entry name" value="Glyco_tranf_GTA_type"/>
    <property type="match status" value="1"/>
</dbReference>
<keyword evidence="1" id="KW-0472">Membrane</keyword>
<keyword evidence="1" id="KW-0812">Transmembrane</keyword>
<organism evidence="2">
    <name type="scientific">viral metagenome</name>
    <dbReference type="NCBI Taxonomy" id="1070528"/>
    <lineage>
        <taxon>unclassified sequences</taxon>
        <taxon>metagenomes</taxon>
        <taxon>organismal metagenomes</taxon>
    </lineage>
</organism>
<reference evidence="2" key="1">
    <citation type="journal article" date="2020" name="Nature">
        <title>Giant virus diversity and host interactions through global metagenomics.</title>
        <authorList>
            <person name="Schulz F."/>
            <person name="Roux S."/>
            <person name="Paez-Espino D."/>
            <person name="Jungbluth S."/>
            <person name="Walsh D.A."/>
            <person name="Denef V.J."/>
            <person name="McMahon K.D."/>
            <person name="Konstantinidis K.T."/>
            <person name="Eloe-Fadrosh E.A."/>
            <person name="Kyrpides N.C."/>
            <person name="Woyke T."/>
        </authorList>
    </citation>
    <scope>NUCLEOTIDE SEQUENCE</scope>
    <source>
        <strain evidence="2">GVMAG-M-3300023174-102</strain>
    </source>
</reference>
<accession>A0A6C0CZJ7</accession>
<dbReference type="EMBL" id="MN739514">
    <property type="protein sequence ID" value="QHT09741.1"/>
    <property type="molecule type" value="Genomic_DNA"/>
</dbReference>
<protein>
    <recommendedName>
        <fullName evidence="3">Glycosyltransferase 2-like domain-containing protein</fullName>
    </recommendedName>
</protein>
<feature type="transmembrane region" description="Helical" evidence="1">
    <location>
        <begin position="7"/>
        <end position="28"/>
    </location>
</feature>
<evidence type="ECO:0000256" key="1">
    <source>
        <dbReference type="SAM" id="Phobius"/>
    </source>
</evidence>
<proteinExistence type="predicted"/>
<sequence>MNKRKLLEISLILTLISFVYIICDYFGLVRYTILHCTKTESYIKNYRELAKNSKNRVVLSFTSKPVNIQYLEPLLNSILDQTVKVDKITLNLSTDNGSYIIPERYKDVLNIYNVGKGYGKWNHLLPTLQREGEADTIIIYFNDNIVLGKDCIETILEESSKNPDKVIVSEGVVLVKPKFFDGNIIDCNNKVYDNEWINNHLLVNVKKIYYNENYLSTKIK</sequence>